<feature type="domain" description="Transposase IS4-like" evidence="1">
    <location>
        <begin position="105"/>
        <end position="231"/>
    </location>
</feature>
<dbReference type="PATRIC" id="fig|1160705.3.peg.5891"/>
<accession>L8PAC4</accession>
<evidence type="ECO:0000259" key="2">
    <source>
        <dbReference type="Pfam" id="PF13340"/>
    </source>
</evidence>
<dbReference type="AlphaFoldDB" id="L8PAC4"/>
<dbReference type="EMBL" id="AMLP01000182">
    <property type="protein sequence ID" value="ELS53074.1"/>
    <property type="molecule type" value="Genomic_DNA"/>
</dbReference>
<dbReference type="NCBIfam" id="NF033580">
    <property type="entry name" value="transpos_IS5_3"/>
    <property type="match status" value="1"/>
</dbReference>
<evidence type="ECO:0000259" key="1">
    <source>
        <dbReference type="Pfam" id="PF01609"/>
    </source>
</evidence>
<sequence length="282" mass="31515">MSERKPYPSDLSDEQWSLIEPVITAWKDRHRSVSGHQGAYGMREIVNAILYQGRTGCQWAYLPHDLPQKSAKYYYFAAWRDDGTDQVIHELLRCQVRERARRLEDPTLVVLDTQSVHVAAGVPAATTGHDPAKRVPGRKRGLAVDVLGLVIAVVVLAANTRDNAAGIVLLDQVAEHAGGTVRKALVDQGFKNQVVIHGVGLGIDVEIVERNPQVKGFVPQPKRWRVEQTYGILILHRRLVRDYEHRPSSSASRVYWAMTHVMTRRLTGANAPTWRDAQAVAA</sequence>
<dbReference type="InterPro" id="IPR025161">
    <property type="entry name" value="IS402-like_dom"/>
</dbReference>
<dbReference type="GO" id="GO:0004803">
    <property type="term" value="F:transposase activity"/>
    <property type="evidence" value="ECO:0007669"/>
    <property type="project" value="InterPro"/>
</dbReference>
<dbReference type="GO" id="GO:0006313">
    <property type="term" value="P:DNA transposition"/>
    <property type="evidence" value="ECO:0007669"/>
    <property type="project" value="InterPro"/>
</dbReference>
<reference evidence="3 4" key="1">
    <citation type="journal article" date="2013" name="Genome Announc.">
        <title>Draft Genome Sequence of Streptomyces viridochromogenes Strain Tu57, Producer of Avilamycin.</title>
        <authorList>
            <person name="Gruning B.A."/>
            <person name="Erxleben A."/>
            <person name="Hahnlein A."/>
            <person name="Gunther S."/>
        </authorList>
    </citation>
    <scope>NUCLEOTIDE SEQUENCE [LARGE SCALE GENOMIC DNA]</scope>
    <source>
        <strain evidence="3 4">Tue57</strain>
    </source>
</reference>
<dbReference type="Pfam" id="PF01609">
    <property type="entry name" value="DDE_Tnp_1"/>
    <property type="match status" value="1"/>
</dbReference>
<evidence type="ECO:0000313" key="4">
    <source>
        <dbReference type="Proteomes" id="UP000011205"/>
    </source>
</evidence>
<dbReference type="Pfam" id="PF13340">
    <property type="entry name" value="DUF4096"/>
    <property type="match status" value="1"/>
</dbReference>
<dbReference type="PANTHER" id="PTHR30007:SF0">
    <property type="entry name" value="TRANSPOSASE"/>
    <property type="match status" value="1"/>
</dbReference>
<dbReference type="RefSeq" id="WP_004001427.1">
    <property type="nucleotide sequence ID" value="NZ_AMLP01000182.1"/>
</dbReference>
<gene>
    <name evidence="3" type="ORF">STVIR_5960</name>
</gene>
<protein>
    <submittedName>
        <fullName evidence="3">Putative Transposase IS4 family protein</fullName>
    </submittedName>
</protein>
<feature type="domain" description="Insertion element IS402-like" evidence="2">
    <location>
        <begin position="11"/>
        <end position="88"/>
    </location>
</feature>
<dbReference type="Proteomes" id="UP000011205">
    <property type="component" value="Unassembled WGS sequence"/>
</dbReference>
<dbReference type="GO" id="GO:0003677">
    <property type="term" value="F:DNA binding"/>
    <property type="evidence" value="ECO:0007669"/>
    <property type="project" value="InterPro"/>
</dbReference>
<name>L8PAC4_STRVR</name>
<dbReference type="PANTHER" id="PTHR30007">
    <property type="entry name" value="PHP DOMAIN PROTEIN"/>
    <property type="match status" value="1"/>
</dbReference>
<evidence type="ECO:0000313" key="3">
    <source>
        <dbReference type="EMBL" id="ELS53074.1"/>
    </source>
</evidence>
<comment type="caution">
    <text evidence="3">The sequence shown here is derived from an EMBL/GenBank/DDBJ whole genome shotgun (WGS) entry which is preliminary data.</text>
</comment>
<dbReference type="InterPro" id="IPR002559">
    <property type="entry name" value="Transposase_11"/>
</dbReference>
<organism evidence="3 4">
    <name type="scientific">Streptomyces viridochromogenes Tue57</name>
    <dbReference type="NCBI Taxonomy" id="1160705"/>
    <lineage>
        <taxon>Bacteria</taxon>
        <taxon>Bacillati</taxon>
        <taxon>Actinomycetota</taxon>
        <taxon>Actinomycetes</taxon>
        <taxon>Kitasatosporales</taxon>
        <taxon>Streptomycetaceae</taxon>
        <taxon>Streptomyces</taxon>
    </lineage>
</organism>
<proteinExistence type="predicted"/>